<keyword evidence="2" id="KW-0813">Transport</keyword>
<protein>
    <submittedName>
        <fullName evidence="5">AA_permease_N domain-containing protein</fullName>
    </submittedName>
</protein>
<proteinExistence type="predicted"/>
<evidence type="ECO:0000256" key="2">
    <source>
        <dbReference type="ARBA" id="ARBA00022448"/>
    </source>
</evidence>
<dbReference type="AlphaFoldDB" id="T1I3D9"/>
<evidence type="ECO:0000256" key="3">
    <source>
        <dbReference type="SAM" id="MobiDB-lite"/>
    </source>
</evidence>
<dbReference type="EnsemblMetazoa" id="RPRC010808-RA">
    <property type="protein sequence ID" value="RPRC010808-PA"/>
    <property type="gene ID" value="RPRC010808"/>
</dbReference>
<comment type="subcellular location">
    <subcellularLocation>
        <location evidence="1">Cell membrane</location>
        <topology evidence="1">Multi-pass membrane protein</topology>
    </subcellularLocation>
</comment>
<name>T1I3D9_RHOPR</name>
<dbReference type="VEuPathDB" id="VectorBase:RPRC010808"/>
<dbReference type="eggNOG" id="KOG2083">
    <property type="taxonomic scope" value="Eukaryota"/>
</dbReference>
<evidence type="ECO:0000256" key="1">
    <source>
        <dbReference type="ARBA" id="ARBA00004651"/>
    </source>
</evidence>
<dbReference type="InParanoid" id="T1I3D9"/>
<dbReference type="InterPro" id="IPR013612">
    <property type="entry name" value="AA_permease_N"/>
</dbReference>
<sequence length="127" mass="14760">MSKNEEKEGGGEGNQRDSWTEMNERRPRFQVNRVDAATRDAEELDRLCDDDDDEYIGSYGKSFRHFTREALPRMDNYRNIMSIQAALRPTLEELHNETLHGKVKVCDSFYLLRVVKLHLSIALVLSV</sequence>
<dbReference type="STRING" id="13249.T1I3D9"/>
<dbReference type="Pfam" id="PF08403">
    <property type="entry name" value="AA_permease_N"/>
    <property type="match status" value="1"/>
</dbReference>
<accession>T1I3D9</accession>
<feature type="compositionally biased region" description="Basic and acidic residues" evidence="3">
    <location>
        <begin position="1"/>
        <end position="27"/>
    </location>
</feature>
<dbReference type="Proteomes" id="UP000015103">
    <property type="component" value="Unassembled WGS sequence"/>
</dbReference>
<feature type="domain" description="Amino acid permease N-terminal" evidence="4">
    <location>
        <begin position="58"/>
        <end position="100"/>
    </location>
</feature>
<dbReference type="HOGENOM" id="CLU_1973240_0_0_1"/>
<evidence type="ECO:0000259" key="4">
    <source>
        <dbReference type="Pfam" id="PF08403"/>
    </source>
</evidence>
<feature type="region of interest" description="Disordered" evidence="3">
    <location>
        <begin position="1"/>
        <end position="33"/>
    </location>
</feature>
<reference evidence="5" key="1">
    <citation type="submission" date="2015-05" db="UniProtKB">
        <authorList>
            <consortium name="EnsemblMetazoa"/>
        </authorList>
    </citation>
    <scope>IDENTIFICATION</scope>
</reference>
<dbReference type="GO" id="GO:0005886">
    <property type="term" value="C:plasma membrane"/>
    <property type="evidence" value="ECO:0007669"/>
    <property type="project" value="UniProtKB-SubCell"/>
</dbReference>
<evidence type="ECO:0000313" key="6">
    <source>
        <dbReference type="Proteomes" id="UP000015103"/>
    </source>
</evidence>
<dbReference type="EMBL" id="ACPB03012671">
    <property type="status" value="NOT_ANNOTATED_CDS"/>
    <property type="molecule type" value="Genomic_DNA"/>
</dbReference>
<evidence type="ECO:0000313" key="5">
    <source>
        <dbReference type="EnsemblMetazoa" id="RPRC010808-PA"/>
    </source>
</evidence>
<organism evidence="5 6">
    <name type="scientific">Rhodnius prolixus</name>
    <name type="common">Triatomid bug</name>
    <dbReference type="NCBI Taxonomy" id="13249"/>
    <lineage>
        <taxon>Eukaryota</taxon>
        <taxon>Metazoa</taxon>
        <taxon>Ecdysozoa</taxon>
        <taxon>Arthropoda</taxon>
        <taxon>Hexapoda</taxon>
        <taxon>Insecta</taxon>
        <taxon>Pterygota</taxon>
        <taxon>Neoptera</taxon>
        <taxon>Paraneoptera</taxon>
        <taxon>Hemiptera</taxon>
        <taxon>Heteroptera</taxon>
        <taxon>Panheteroptera</taxon>
        <taxon>Cimicomorpha</taxon>
        <taxon>Reduviidae</taxon>
        <taxon>Triatominae</taxon>
        <taxon>Rhodnius</taxon>
    </lineage>
</organism>
<keyword evidence="6" id="KW-1185">Reference proteome</keyword>